<name>A0A5P0ZJZ6_9LACO</name>
<dbReference type="Proteomes" id="UP000380386">
    <property type="component" value="Unassembled WGS sequence"/>
</dbReference>
<feature type="compositionally biased region" description="Low complexity" evidence="1">
    <location>
        <begin position="363"/>
        <end position="376"/>
    </location>
</feature>
<proteinExistence type="predicted"/>
<feature type="signal peptide" evidence="2">
    <location>
        <begin position="1"/>
        <end position="27"/>
    </location>
</feature>
<accession>A0A5P0ZJZ6</accession>
<dbReference type="OrthoDB" id="2279126at2"/>
<comment type="caution">
    <text evidence="3">The sequence shown here is derived from an EMBL/GenBank/DDBJ whole genome shotgun (WGS) entry which is preliminary data.</text>
</comment>
<dbReference type="AlphaFoldDB" id="A0A5P0ZJZ6"/>
<evidence type="ECO:0000313" key="4">
    <source>
        <dbReference type="Proteomes" id="UP000380386"/>
    </source>
</evidence>
<reference evidence="3 4" key="1">
    <citation type="journal article" date="2019" name="Syst. Appl. Microbiol.">
        <title>Polyphasic characterization of two novel Lactobacillus spp. isolated from blown salami packages: Description of Lactobacillus halodurans sp. nov. and Lactobacillus salsicarnum sp. nov.</title>
        <authorList>
            <person name="Schuster J.A."/>
            <person name="Klingl A."/>
            <person name="Vogel R.F."/>
            <person name="Ehrmann M.A."/>
        </authorList>
    </citation>
    <scope>NUCLEOTIDE SEQUENCE [LARGE SCALE GENOMIC DNA]</scope>
    <source>
        <strain evidence="3 4">TMW 1.2118</strain>
    </source>
</reference>
<feature type="chain" id="PRO_5024360334" description="Surface layer protein A domain-containing protein" evidence="2">
    <location>
        <begin position="28"/>
        <end position="536"/>
    </location>
</feature>
<dbReference type="EMBL" id="VDFM01000017">
    <property type="protein sequence ID" value="MQS53413.1"/>
    <property type="molecule type" value="Genomic_DNA"/>
</dbReference>
<protein>
    <recommendedName>
        <fullName evidence="5">Surface layer protein A domain-containing protein</fullName>
    </recommendedName>
</protein>
<sequence length="536" mass="58098">MKKTKYAGIAVAVLLALTPVTTTTTNAASLNVESIKTTQAVGASLPDLSKIIDAFNTVKGIFDKVGDVIGQITGNKDTSKPDTSKDKTPEQKATDLINGLKDYPFTDNFPNFSEFIAHYNEPVDWNTIKDSKAINGGFNPDAMNTMAAATNLKYKLAGAAGQEKGDFVKTVNYAEKNGNGAQVTFSVQVIDTSKNNQVLTTKYVTFTNNTKKTIAATDLNIKFDSPINVKVGESTLDPQLSASGAKNTVVTDKNGNNINFAADPGDYYSNDKDALKNDEFSSVNVGNKFALKDATFYQPVTLTFAADALNVQDIFYQMIDNGSHSVTVNGKNATQNMLHPENNSITFVRQIKVNDPNEKPTTKPDTNTPNPDTNNPNPDPDYTIGVWKETDQPGYVITNSTVSRLTNDETSDSTRALAPNTNWATDKLRVNTKTGVKQYRVSTHEWVNASDVTFRNSTPGLTNFTSIAGGYATVKLAGPDGFVYDLFSKNGDRVQRGLAGNSNWATDMTATDKDGKTYYRVSTDEWVPDGAGVTVK</sequence>
<evidence type="ECO:0000313" key="3">
    <source>
        <dbReference type="EMBL" id="MQS53413.1"/>
    </source>
</evidence>
<evidence type="ECO:0000256" key="1">
    <source>
        <dbReference type="SAM" id="MobiDB-lite"/>
    </source>
</evidence>
<organism evidence="3 4">
    <name type="scientific">Companilactobacillus mishanensis</name>
    <dbReference type="NCBI Taxonomy" id="2486008"/>
    <lineage>
        <taxon>Bacteria</taxon>
        <taxon>Bacillati</taxon>
        <taxon>Bacillota</taxon>
        <taxon>Bacilli</taxon>
        <taxon>Lactobacillales</taxon>
        <taxon>Lactobacillaceae</taxon>
        <taxon>Companilactobacillus</taxon>
    </lineage>
</organism>
<feature type="region of interest" description="Disordered" evidence="1">
    <location>
        <begin position="354"/>
        <end position="381"/>
    </location>
</feature>
<keyword evidence="2" id="KW-0732">Signal</keyword>
<gene>
    <name evidence="3" type="ORF">FHL02_10310</name>
</gene>
<dbReference type="RefSeq" id="WP_153383871.1">
    <property type="nucleotide sequence ID" value="NZ_VDFM01000017.1"/>
</dbReference>
<evidence type="ECO:0008006" key="5">
    <source>
        <dbReference type="Google" id="ProtNLM"/>
    </source>
</evidence>
<evidence type="ECO:0000256" key="2">
    <source>
        <dbReference type="SAM" id="SignalP"/>
    </source>
</evidence>